<dbReference type="AlphaFoldDB" id="A0A9P5YP88"/>
<gene>
    <name evidence="1" type="ORF">BDN70DRAFT_939123</name>
</gene>
<protein>
    <submittedName>
        <fullName evidence="1">Uncharacterized protein</fullName>
    </submittedName>
</protein>
<organism evidence="1 2">
    <name type="scientific">Pholiota conissans</name>
    <dbReference type="NCBI Taxonomy" id="109636"/>
    <lineage>
        <taxon>Eukaryota</taxon>
        <taxon>Fungi</taxon>
        <taxon>Dikarya</taxon>
        <taxon>Basidiomycota</taxon>
        <taxon>Agaricomycotina</taxon>
        <taxon>Agaricomycetes</taxon>
        <taxon>Agaricomycetidae</taxon>
        <taxon>Agaricales</taxon>
        <taxon>Agaricineae</taxon>
        <taxon>Strophariaceae</taxon>
        <taxon>Pholiota</taxon>
    </lineage>
</organism>
<dbReference type="Proteomes" id="UP000807469">
    <property type="component" value="Unassembled WGS sequence"/>
</dbReference>
<reference evidence="1" key="1">
    <citation type="submission" date="2020-11" db="EMBL/GenBank/DDBJ databases">
        <authorList>
            <consortium name="DOE Joint Genome Institute"/>
            <person name="Ahrendt S."/>
            <person name="Riley R."/>
            <person name="Andreopoulos W."/>
            <person name="Labutti K."/>
            <person name="Pangilinan J."/>
            <person name="Ruiz-Duenas F.J."/>
            <person name="Barrasa J.M."/>
            <person name="Sanchez-Garcia M."/>
            <person name="Camarero S."/>
            <person name="Miyauchi S."/>
            <person name="Serrano A."/>
            <person name="Linde D."/>
            <person name="Babiker R."/>
            <person name="Drula E."/>
            <person name="Ayuso-Fernandez I."/>
            <person name="Pacheco R."/>
            <person name="Padilla G."/>
            <person name="Ferreira P."/>
            <person name="Barriuso J."/>
            <person name="Kellner H."/>
            <person name="Castanera R."/>
            <person name="Alfaro M."/>
            <person name="Ramirez L."/>
            <person name="Pisabarro A.G."/>
            <person name="Kuo A."/>
            <person name="Tritt A."/>
            <person name="Lipzen A."/>
            <person name="He G."/>
            <person name="Yan M."/>
            <person name="Ng V."/>
            <person name="Cullen D."/>
            <person name="Martin F."/>
            <person name="Rosso M.-N."/>
            <person name="Henrissat B."/>
            <person name="Hibbett D."/>
            <person name="Martinez A.T."/>
            <person name="Grigoriev I.V."/>
        </authorList>
    </citation>
    <scope>NUCLEOTIDE SEQUENCE</scope>
    <source>
        <strain evidence="1">CIRM-BRFM 674</strain>
    </source>
</reference>
<keyword evidence="2" id="KW-1185">Reference proteome</keyword>
<name>A0A9P5YP88_9AGAR</name>
<evidence type="ECO:0000313" key="1">
    <source>
        <dbReference type="EMBL" id="KAF9471185.1"/>
    </source>
</evidence>
<evidence type="ECO:0000313" key="2">
    <source>
        <dbReference type="Proteomes" id="UP000807469"/>
    </source>
</evidence>
<proteinExistence type="predicted"/>
<sequence>ELKVLEDNDNYCKSRHYSRQKGVEHTGWLLSQVTNQFLMFVPPDAKLPDSSNILTMPQSAAASVDFTFSKLGPNWSDCFSLKASVPSP</sequence>
<comment type="caution">
    <text evidence="1">The sequence shown here is derived from an EMBL/GenBank/DDBJ whole genome shotgun (WGS) entry which is preliminary data.</text>
</comment>
<feature type="non-terminal residue" evidence="1">
    <location>
        <position position="1"/>
    </location>
</feature>
<dbReference type="EMBL" id="MU155739">
    <property type="protein sequence ID" value="KAF9471185.1"/>
    <property type="molecule type" value="Genomic_DNA"/>
</dbReference>
<accession>A0A9P5YP88</accession>